<feature type="domain" description="Dynein heavy chain linker" evidence="14">
    <location>
        <begin position="1546"/>
        <end position="1758"/>
    </location>
</feature>
<keyword evidence="3" id="KW-0963">Cytoplasm</keyword>
<feature type="region of interest" description="Disordered" evidence="12">
    <location>
        <begin position="1"/>
        <end position="27"/>
    </location>
</feature>
<evidence type="ECO:0000259" key="13">
    <source>
        <dbReference type="Pfam" id="PF08385"/>
    </source>
</evidence>
<comment type="subcellular location">
    <subcellularLocation>
        <location evidence="1">Cytoplasm</location>
        <location evidence="1">Cytoskeleton</location>
    </subcellularLocation>
</comment>
<evidence type="ECO:0000256" key="3">
    <source>
        <dbReference type="ARBA" id="ARBA00022490"/>
    </source>
</evidence>
<dbReference type="Pfam" id="PF08385">
    <property type="entry name" value="DHC_N1"/>
    <property type="match status" value="1"/>
</dbReference>
<sequence>MESIGTPPKSNNPMPLTPGTTRPSQADENQLFDPQLLIDHINNVLLLILSATQTHIDSSPLFSTSASIDRLTRFATDSNCRVIYLYKNREQTTLNSSNNSNSINPSNSSNNDQDNAFSFVYSLKFEMDYNSNIHTTLVLIKRVPTIDCSRPLDNQLHFLNLFGPASNQIGLAPSNQDGAGESSKEIIKSSHITSSQSNPYEELHNLVHLAVAPFFDAYVNSKIKSKNINDSSINTPNNQISGPNVGNSKPTGNSTASSNVTGTNATNANTASKSTNNKDDSKMGIPMTKKKFAELELSLLHLQQNVEIPEITLIIHPVILSLIEKARQAKNTDSINQYNSNLNQQILEFLDPNLLKDDKFLNKLQSLVNTWIKEIQNVTTLNRDVESGTASQEINFWLSMEKALQGVEEQLKSEPITLTLDILKTAKRYHTTVSFLADTGLKEASDNGRQRNAIQISMLLILFIETVHKYNLLMKDFPLNELLAATDLEKIQESLVQIFGHINKKLKISPYPIRRALPLAEAISKDLTESLLKVLTNHRLMYMEHDSFSKIMSAAAAVFQTWEEQIKDFTTIARELTRKRNEKFIPIKINASHSELKKRCEYLKGFRKQHEQLRIMTGRDQGISRLDLGPSTAGGARDVGGSNLGELTDLDMEEEVRGAYESVKNVDVLDASPEGTQIWTTAEAAYNERVSRVENQIIARLRARLGSARNATEMFRMSKDPDFSAPYDSVAGFFPNLIPFLFARKFEELSKSIKPNSSNRLRKISTNFMINFVPKSAPKDIYRYSGAYHMSQLRDIPPVAGAIIWARQIERQLFTYMKRVEDVLGRGWENYAEGSRLSMDSSNFLKKLDTKPIFDQWVQDWNKRSVNISGPIFEIQRNRSTESYTLIVAFNPDVIVIFKEVRNMTWLGYNVPYQMNSSAKDAKKVYPNAVSLMESIRTYTQTLTKVHDSGISDLLADYRNELCQLISRGLNMKWENFVGAIPDLSAPGSSLSSRMTSSNDRESGVGRQSNYVRELANKVSIFQERTDDLLFMYDDLLKIIAELKTCEFSHQVFAQLLSKIQKTIDDLSVAGYVNLQQWTNEINQMIETILVERLECVMKVWNHQFMATPGATKNLQHGADRVEGVGATGPRNEKTVKFNLTTKSNNAEDTASPKVSHFKMETDLIVTPLVHEIRIKNQVIYLDPPVEFARANWYKELHQWLGERVICRLPRLQSQRYDLGLKLRDEDTGEKTYLSLVSNQSNVLWPHSNDFLSFQMEKFAPETLQRPYALIEEKLGEISRYVNKWLQFQSLWDLEADYLYGRLGESLLAWQQTLSEIRKTRSTFDNSESSQDFGVCAINYEQVQAKVNAKYDMWQKDVLVRFGSKLGSVMRETHGAITKSRHDLEHYSIETSSTAQAVSFITFVQDLKRKVKKWEPDIEIFGSGEKTLHRQRYQFPSDWLYVDQIEGEWNVFNDLLQRKNSAIQDQLAGLQMKIVAEDKVVQSKIELLLADWDKEKPISGELKPDIAMNSINNFQTRVQRLQDEYKLVCRAKEALDLEHISNDRLDPVAEEISDLKAVWTALSGIWAQLGELRETTWSSVTPRKLRQSLEALLTSTREMPSKMRQYQAFEYVQEKIKFHQKSVAVVGELKSDALRERHWKMLYKNLKLSGHYAPSQMTLGMIWDMDLKKNEAIIREVLAQAAGEVALEEYIKQVKETWEGYVLDLVNYQNKTRLIRGWDDLFNKRSEHSSALGQMKLSPYYKTFEEDATIWTDRLNRM</sequence>
<dbReference type="EMBL" id="LAVV01001366">
    <property type="protein sequence ID" value="KNZ63594.1"/>
    <property type="molecule type" value="Genomic_DNA"/>
</dbReference>
<keyword evidence="10" id="KW-0505">Motor protein</keyword>
<evidence type="ECO:0000256" key="4">
    <source>
        <dbReference type="ARBA" id="ARBA00022701"/>
    </source>
</evidence>
<dbReference type="Pfam" id="PF08393">
    <property type="entry name" value="DHC_N2"/>
    <property type="match status" value="1"/>
</dbReference>
<evidence type="ECO:0000313" key="16">
    <source>
        <dbReference type="Proteomes" id="UP000037035"/>
    </source>
</evidence>
<feature type="compositionally biased region" description="Polar residues" evidence="12">
    <location>
        <begin position="235"/>
        <end position="250"/>
    </location>
</feature>
<evidence type="ECO:0000256" key="9">
    <source>
        <dbReference type="ARBA" id="ARBA00023054"/>
    </source>
</evidence>
<evidence type="ECO:0000256" key="7">
    <source>
        <dbReference type="ARBA" id="ARBA00022840"/>
    </source>
</evidence>
<evidence type="ECO:0000256" key="1">
    <source>
        <dbReference type="ARBA" id="ARBA00004245"/>
    </source>
</evidence>
<evidence type="ECO:0000256" key="8">
    <source>
        <dbReference type="ARBA" id="ARBA00023017"/>
    </source>
</evidence>
<keyword evidence="6" id="KW-0547">Nucleotide-binding</keyword>
<keyword evidence="9" id="KW-0175">Coiled coil</keyword>
<keyword evidence="16" id="KW-1185">Reference proteome</keyword>
<keyword evidence="7" id="KW-0067">ATP-binding</keyword>
<dbReference type="InterPro" id="IPR042222">
    <property type="entry name" value="Dynein_2_N"/>
</dbReference>
<dbReference type="GO" id="GO:0045505">
    <property type="term" value="F:dynein intermediate chain binding"/>
    <property type="evidence" value="ECO:0007669"/>
    <property type="project" value="InterPro"/>
</dbReference>
<feature type="non-terminal residue" evidence="15">
    <location>
        <position position="1758"/>
    </location>
</feature>
<evidence type="ECO:0000256" key="5">
    <source>
        <dbReference type="ARBA" id="ARBA00022737"/>
    </source>
</evidence>
<evidence type="ECO:0000256" key="12">
    <source>
        <dbReference type="SAM" id="MobiDB-lite"/>
    </source>
</evidence>
<protein>
    <submittedName>
        <fullName evidence="15">Dynein heavy chain 1, cytosolic</fullName>
    </submittedName>
</protein>
<evidence type="ECO:0000256" key="2">
    <source>
        <dbReference type="ARBA" id="ARBA00008887"/>
    </source>
</evidence>
<dbReference type="InterPro" id="IPR013594">
    <property type="entry name" value="Dynein_heavy_tail"/>
</dbReference>
<gene>
    <name evidence="15" type="ORF">VP01_1122g3</name>
</gene>
<dbReference type="Gene3D" id="1.20.140.100">
    <property type="entry name" value="Dynein heavy chain, N-terminal domain 2"/>
    <property type="match status" value="1"/>
</dbReference>
<keyword evidence="8" id="KW-0243">Dynein</keyword>
<dbReference type="InterPro" id="IPR026983">
    <property type="entry name" value="DHC"/>
</dbReference>
<dbReference type="FunFam" id="1.10.287.2620:FF:000001">
    <property type="entry name" value="Cytoplasmic dynein heavy chain 1"/>
    <property type="match status" value="1"/>
</dbReference>
<accession>A0A0L6VSC6</accession>
<dbReference type="GO" id="GO:0005874">
    <property type="term" value="C:microtubule"/>
    <property type="evidence" value="ECO:0007669"/>
    <property type="project" value="UniProtKB-KW"/>
</dbReference>
<dbReference type="Gene3D" id="1.10.287.2620">
    <property type="match status" value="1"/>
</dbReference>
<feature type="domain" description="Dynein heavy chain tail" evidence="13">
    <location>
        <begin position="361"/>
        <end position="976"/>
    </location>
</feature>
<dbReference type="VEuPathDB" id="FungiDB:VP01_1122g3"/>
<organism evidence="15 16">
    <name type="scientific">Puccinia sorghi</name>
    <dbReference type="NCBI Taxonomy" id="27349"/>
    <lineage>
        <taxon>Eukaryota</taxon>
        <taxon>Fungi</taxon>
        <taxon>Dikarya</taxon>
        <taxon>Basidiomycota</taxon>
        <taxon>Pucciniomycotina</taxon>
        <taxon>Pucciniomycetes</taxon>
        <taxon>Pucciniales</taxon>
        <taxon>Pucciniaceae</taxon>
        <taxon>Puccinia</taxon>
    </lineage>
</organism>
<evidence type="ECO:0000259" key="14">
    <source>
        <dbReference type="Pfam" id="PF08393"/>
    </source>
</evidence>
<evidence type="ECO:0000256" key="6">
    <source>
        <dbReference type="ARBA" id="ARBA00022741"/>
    </source>
</evidence>
<feature type="region of interest" description="Disordered" evidence="12">
    <location>
        <begin position="227"/>
        <end position="284"/>
    </location>
</feature>
<dbReference type="GO" id="GO:0005858">
    <property type="term" value="C:axonemal dynein complex"/>
    <property type="evidence" value="ECO:0007669"/>
    <property type="project" value="TreeGrafter"/>
</dbReference>
<name>A0A0L6VSC6_9BASI</name>
<dbReference type="InterPro" id="IPR013602">
    <property type="entry name" value="Dynein_heavy_linker"/>
</dbReference>
<feature type="compositionally biased region" description="Low complexity" evidence="12">
    <location>
        <begin position="251"/>
        <end position="275"/>
    </location>
</feature>
<comment type="similarity">
    <text evidence="2">Belongs to the dynein heavy chain family.</text>
</comment>
<dbReference type="GO" id="GO:0005524">
    <property type="term" value="F:ATP binding"/>
    <property type="evidence" value="ECO:0007669"/>
    <property type="project" value="UniProtKB-KW"/>
</dbReference>
<keyword evidence="4" id="KW-0493">Microtubule</keyword>
<keyword evidence="11" id="KW-0206">Cytoskeleton</keyword>
<dbReference type="PANTHER" id="PTHR46532:SF4">
    <property type="entry name" value="AAA+ ATPASE DOMAIN-CONTAINING PROTEIN"/>
    <property type="match status" value="1"/>
</dbReference>
<evidence type="ECO:0000313" key="15">
    <source>
        <dbReference type="EMBL" id="KNZ63594.1"/>
    </source>
</evidence>
<reference evidence="15 16" key="1">
    <citation type="submission" date="2015-08" db="EMBL/GenBank/DDBJ databases">
        <title>Next Generation Sequencing and Analysis of the Genome of Puccinia sorghi L Schw, the Causal Agent of Maize Common Rust.</title>
        <authorList>
            <person name="Rochi L."/>
            <person name="Burguener G."/>
            <person name="Darino M."/>
            <person name="Turjanski A."/>
            <person name="Kreff E."/>
            <person name="Dieguez M.J."/>
            <person name="Sacco F."/>
        </authorList>
    </citation>
    <scope>NUCLEOTIDE SEQUENCE [LARGE SCALE GENOMIC DNA]</scope>
    <source>
        <strain evidence="15 16">RO10H11247</strain>
    </source>
</reference>
<evidence type="ECO:0000256" key="10">
    <source>
        <dbReference type="ARBA" id="ARBA00023175"/>
    </source>
</evidence>
<dbReference type="STRING" id="27349.A0A0L6VSC6"/>
<dbReference type="Proteomes" id="UP000037035">
    <property type="component" value="Unassembled WGS sequence"/>
</dbReference>
<proteinExistence type="inferred from homology"/>
<evidence type="ECO:0000256" key="11">
    <source>
        <dbReference type="ARBA" id="ARBA00023212"/>
    </source>
</evidence>
<dbReference type="GO" id="GO:0007018">
    <property type="term" value="P:microtubule-based movement"/>
    <property type="evidence" value="ECO:0007669"/>
    <property type="project" value="InterPro"/>
</dbReference>
<feature type="region of interest" description="Disordered" evidence="12">
    <location>
        <begin position="174"/>
        <end position="195"/>
    </location>
</feature>
<dbReference type="GO" id="GO:0051959">
    <property type="term" value="F:dynein light intermediate chain binding"/>
    <property type="evidence" value="ECO:0007669"/>
    <property type="project" value="InterPro"/>
</dbReference>
<feature type="compositionally biased region" description="Polar residues" evidence="12">
    <location>
        <begin position="8"/>
        <end position="27"/>
    </location>
</feature>
<comment type="caution">
    <text evidence="15">The sequence shown here is derived from an EMBL/GenBank/DDBJ whole genome shotgun (WGS) entry which is preliminary data.</text>
</comment>
<keyword evidence="5" id="KW-0677">Repeat</keyword>
<dbReference type="PANTHER" id="PTHR46532">
    <property type="entry name" value="MALE FERTILITY FACTOR KL5"/>
    <property type="match status" value="1"/>
</dbReference>
<dbReference type="OrthoDB" id="447173at2759"/>